<dbReference type="EMBL" id="MU128951">
    <property type="protein sequence ID" value="KAF9515305.1"/>
    <property type="molecule type" value="Genomic_DNA"/>
</dbReference>
<dbReference type="GO" id="GO:0006400">
    <property type="term" value="P:tRNA modification"/>
    <property type="evidence" value="ECO:0007669"/>
    <property type="project" value="TreeGrafter"/>
</dbReference>
<dbReference type="GO" id="GO:0016787">
    <property type="term" value="F:hydrolase activity"/>
    <property type="evidence" value="ECO:0007669"/>
    <property type="project" value="UniProtKB-KW"/>
</dbReference>
<gene>
    <name evidence="7" type="ORF">BS47DRAFT_1341993</name>
</gene>
<comment type="similarity">
    <text evidence="2 6">Belongs to the QNG1 protein family.</text>
</comment>
<dbReference type="OrthoDB" id="416777at2759"/>
<evidence type="ECO:0000256" key="4">
    <source>
        <dbReference type="ARBA" id="ARBA00035393"/>
    </source>
</evidence>
<evidence type="ECO:0000256" key="3">
    <source>
        <dbReference type="ARBA" id="ARBA00035306"/>
    </source>
</evidence>
<keyword evidence="1 6" id="KW-0378">Hydrolase</keyword>
<dbReference type="Pfam" id="PF10343">
    <property type="entry name" value="Q_salvage"/>
    <property type="match status" value="1"/>
</dbReference>
<name>A0A9P6DYU5_9AGAM</name>
<reference evidence="7" key="1">
    <citation type="journal article" date="2020" name="Nat. Commun.">
        <title>Large-scale genome sequencing of mycorrhizal fungi provides insights into the early evolution of symbiotic traits.</title>
        <authorList>
            <person name="Miyauchi S."/>
            <person name="Kiss E."/>
            <person name="Kuo A."/>
            <person name="Drula E."/>
            <person name="Kohler A."/>
            <person name="Sanchez-Garcia M."/>
            <person name="Morin E."/>
            <person name="Andreopoulos B."/>
            <person name="Barry K.W."/>
            <person name="Bonito G."/>
            <person name="Buee M."/>
            <person name="Carver A."/>
            <person name="Chen C."/>
            <person name="Cichocki N."/>
            <person name="Clum A."/>
            <person name="Culley D."/>
            <person name="Crous P.W."/>
            <person name="Fauchery L."/>
            <person name="Girlanda M."/>
            <person name="Hayes R.D."/>
            <person name="Keri Z."/>
            <person name="LaButti K."/>
            <person name="Lipzen A."/>
            <person name="Lombard V."/>
            <person name="Magnuson J."/>
            <person name="Maillard F."/>
            <person name="Murat C."/>
            <person name="Nolan M."/>
            <person name="Ohm R.A."/>
            <person name="Pangilinan J."/>
            <person name="Pereira M.F."/>
            <person name="Perotto S."/>
            <person name="Peter M."/>
            <person name="Pfister S."/>
            <person name="Riley R."/>
            <person name="Sitrit Y."/>
            <person name="Stielow J.B."/>
            <person name="Szollosi G."/>
            <person name="Zifcakova L."/>
            <person name="Stursova M."/>
            <person name="Spatafora J.W."/>
            <person name="Tedersoo L."/>
            <person name="Vaario L.M."/>
            <person name="Yamada A."/>
            <person name="Yan M."/>
            <person name="Wang P."/>
            <person name="Xu J."/>
            <person name="Bruns T."/>
            <person name="Baldrian P."/>
            <person name="Vilgalys R."/>
            <person name="Dunand C."/>
            <person name="Henrissat B."/>
            <person name="Grigoriev I.V."/>
            <person name="Hibbett D."/>
            <person name="Nagy L.G."/>
            <person name="Martin F.M."/>
        </authorList>
    </citation>
    <scope>NUCLEOTIDE SEQUENCE</scope>
    <source>
        <strain evidence="7">UP504</strain>
    </source>
</reference>
<sequence length="322" mass="36759">MVPPESISSASDPRARPVLDWIFLVSALNFSFWSKYESPQKRYAVQWRENWDIDSQPKHWDGYWSLLAALNRALEDGIPITDPTFYASETHCPDSLIAYIFRASASSMEHIPLLAERIKIMREDFSGSFQSFVEHFVSRYEGKGTSLQIVQMVVETFPPFQDQFIFKGQQVCFWKRAQILIAETWAAFYPASNSEAHPILPGGIEELTMFADYRIPQILHQLNIITYDASLVDALTAHEYIESGSEREIGIRASSVLAVEALRVEIIGIQKKDTESRGDGVSSVLLDFFLWDLAKKIELGEEQLEISGVQELPAHRTRSIWY</sequence>
<protein>
    <recommendedName>
        <fullName evidence="3 6">Queuosine 5'-phosphate N-glycosylase/hydrolase</fullName>
        <ecNumber evidence="6">3.2.2.-</ecNumber>
    </recommendedName>
    <alternativeName>
        <fullName evidence="4 6">Queuosine-nucleotide N-glycosylase/hydrolase</fullName>
    </alternativeName>
</protein>
<evidence type="ECO:0000256" key="1">
    <source>
        <dbReference type="ARBA" id="ARBA00022801"/>
    </source>
</evidence>
<comment type="caution">
    <text evidence="7">The sequence shown here is derived from an EMBL/GenBank/DDBJ whole genome shotgun (WGS) entry which is preliminary data.</text>
</comment>
<dbReference type="AlphaFoldDB" id="A0A9P6DYU5"/>
<evidence type="ECO:0000313" key="7">
    <source>
        <dbReference type="EMBL" id="KAF9515305.1"/>
    </source>
</evidence>
<dbReference type="EC" id="3.2.2.-" evidence="6"/>
<dbReference type="InterPro" id="IPR019438">
    <property type="entry name" value="Q_salvage"/>
</dbReference>
<evidence type="ECO:0000256" key="6">
    <source>
        <dbReference type="RuleBase" id="RU365002"/>
    </source>
</evidence>
<comment type="function">
    <text evidence="6">Catalyzes the hydrolysis of queuosine 5'-phosphate, releasing the nucleobase queuine (q). Is required for salvage of queuine from exogenous queuosine (Q) that is imported and then converted to queuosine 5'-phosphate intracellularly.</text>
</comment>
<accession>A0A9P6DYU5</accession>
<dbReference type="PANTHER" id="PTHR21314:SF0">
    <property type="entry name" value="QUEUOSINE 5'-PHOSPHATE N-GLYCOSYLASE_HYDROLASE"/>
    <property type="match status" value="1"/>
</dbReference>
<proteinExistence type="inferred from homology"/>
<evidence type="ECO:0000256" key="2">
    <source>
        <dbReference type="ARBA" id="ARBA00035119"/>
    </source>
</evidence>
<keyword evidence="8" id="KW-1185">Reference proteome</keyword>
<evidence type="ECO:0000313" key="8">
    <source>
        <dbReference type="Proteomes" id="UP000886523"/>
    </source>
</evidence>
<organism evidence="7 8">
    <name type="scientific">Hydnum rufescens UP504</name>
    <dbReference type="NCBI Taxonomy" id="1448309"/>
    <lineage>
        <taxon>Eukaryota</taxon>
        <taxon>Fungi</taxon>
        <taxon>Dikarya</taxon>
        <taxon>Basidiomycota</taxon>
        <taxon>Agaricomycotina</taxon>
        <taxon>Agaricomycetes</taxon>
        <taxon>Cantharellales</taxon>
        <taxon>Hydnaceae</taxon>
        <taxon>Hydnum</taxon>
    </lineage>
</organism>
<comment type="catalytic activity">
    <reaction evidence="5 6">
        <text>queuosine 5'-phosphate + H2O = queuine + D-ribose 5-phosphate</text>
        <dbReference type="Rhea" id="RHEA:75387"/>
        <dbReference type="ChEBI" id="CHEBI:15377"/>
        <dbReference type="ChEBI" id="CHEBI:17433"/>
        <dbReference type="ChEBI" id="CHEBI:78346"/>
        <dbReference type="ChEBI" id="CHEBI:194371"/>
    </reaction>
    <physiologicalReaction direction="left-to-right" evidence="5 6">
        <dbReference type="Rhea" id="RHEA:75388"/>
    </physiologicalReaction>
</comment>
<dbReference type="Proteomes" id="UP000886523">
    <property type="component" value="Unassembled WGS sequence"/>
</dbReference>
<evidence type="ECO:0000256" key="5">
    <source>
        <dbReference type="ARBA" id="ARBA00048204"/>
    </source>
</evidence>
<dbReference type="PANTHER" id="PTHR21314">
    <property type="entry name" value="QUEUOSINE 5'-PHOSPHATE N-GLYCOSYLASE_HYDROLASE-RELATED"/>
    <property type="match status" value="1"/>
</dbReference>